<evidence type="ECO:0000313" key="4">
    <source>
        <dbReference type="EMBL" id="QDS97470.1"/>
    </source>
</evidence>
<evidence type="ECO:0000256" key="1">
    <source>
        <dbReference type="SAM" id="MobiDB-lite"/>
    </source>
</evidence>
<evidence type="ECO:0000313" key="5">
    <source>
        <dbReference type="Proteomes" id="UP000319852"/>
    </source>
</evidence>
<dbReference type="SUPFAM" id="SSF54523">
    <property type="entry name" value="Pili subunits"/>
    <property type="match status" value="1"/>
</dbReference>
<reference evidence="4 5" key="1">
    <citation type="submission" date="2019-02" db="EMBL/GenBank/DDBJ databases">
        <title>Deep-cultivation of Planctomycetes and their phenomic and genomic characterization uncovers novel biology.</title>
        <authorList>
            <person name="Wiegand S."/>
            <person name="Jogler M."/>
            <person name="Boedeker C."/>
            <person name="Pinto D."/>
            <person name="Vollmers J."/>
            <person name="Rivas-Marin E."/>
            <person name="Kohn T."/>
            <person name="Peeters S.H."/>
            <person name="Heuer A."/>
            <person name="Rast P."/>
            <person name="Oberbeckmann S."/>
            <person name="Bunk B."/>
            <person name="Jeske O."/>
            <person name="Meyerdierks A."/>
            <person name="Storesund J.E."/>
            <person name="Kallscheuer N."/>
            <person name="Luecker S."/>
            <person name="Lage O.M."/>
            <person name="Pohl T."/>
            <person name="Merkel B.J."/>
            <person name="Hornburger P."/>
            <person name="Mueller R.-W."/>
            <person name="Bruemmer F."/>
            <person name="Labrenz M."/>
            <person name="Spormann A.M."/>
            <person name="Op den Camp H."/>
            <person name="Overmann J."/>
            <person name="Amann R."/>
            <person name="Jetten M.S.M."/>
            <person name="Mascher T."/>
            <person name="Medema M.H."/>
            <person name="Devos D.P."/>
            <person name="Kaster A.-K."/>
            <person name="Ovreas L."/>
            <person name="Rohde M."/>
            <person name="Galperin M.Y."/>
            <person name="Jogler C."/>
        </authorList>
    </citation>
    <scope>NUCLEOTIDE SEQUENCE [LARGE SCALE GENOMIC DNA]</scope>
    <source>
        <strain evidence="4 5">HG15A2</strain>
    </source>
</reference>
<evidence type="ECO:0000256" key="2">
    <source>
        <dbReference type="SAM" id="Phobius"/>
    </source>
</evidence>
<dbReference type="PANTHER" id="PTHR30093:SF2">
    <property type="entry name" value="TYPE II SECRETION SYSTEM PROTEIN H"/>
    <property type="match status" value="1"/>
</dbReference>
<organism evidence="4 5">
    <name type="scientific">Adhaeretor mobilis</name>
    <dbReference type="NCBI Taxonomy" id="1930276"/>
    <lineage>
        <taxon>Bacteria</taxon>
        <taxon>Pseudomonadati</taxon>
        <taxon>Planctomycetota</taxon>
        <taxon>Planctomycetia</taxon>
        <taxon>Pirellulales</taxon>
        <taxon>Lacipirellulaceae</taxon>
        <taxon>Adhaeretor</taxon>
    </lineage>
</organism>
<dbReference type="KEGG" id="amob:HG15A2_07310"/>
<accession>A0A517MRF6</accession>
<keyword evidence="5" id="KW-1185">Reference proteome</keyword>
<dbReference type="PANTHER" id="PTHR30093">
    <property type="entry name" value="GENERAL SECRETION PATHWAY PROTEIN G"/>
    <property type="match status" value="1"/>
</dbReference>
<dbReference type="Pfam" id="PF07596">
    <property type="entry name" value="SBP_bac_10"/>
    <property type="match status" value="1"/>
</dbReference>
<feature type="domain" description="DUF1559" evidence="3">
    <location>
        <begin position="44"/>
        <end position="342"/>
    </location>
</feature>
<dbReference type="InterPro" id="IPR012902">
    <property type="entry name" value="N_methyl_site"/>
</dbReference>
<dbReference type="Gene3D" id="3.30.700.10">
    <property type="entry name" value="Glycoprotein, Type 4 Pilin"/>
    <property type="match status" value="1"/>
</dbReference>
<sequence length="376" mass="40561">MIPNTAKRHSRIHHHRHVGFTLVELLVVIAIIGTLVGLLLPAVQAAREAARNNTCKNRMGQLQKGISLRESSTGDYPGYINKLGIAGAGIANQTRASWVVMTFPHIEQTALWDRWNQGFGSPPNLTNAYSNIEILSCPSDPAEILGAPILSYSANAGFIQRDPTSESGNVTENAANGVFFDLTRVEDGNGNSTGVPGPADIRDTPGPDAKITMTPAYIQAKGDGLTGTIMLSENLNAVFWGYRSVDDYTSNAPDRKFHFGICWEQPVVVAQAPGSTPNDKLDDRARRINGQKGNAADHFGNDDISMGDMVVNDGFPSSNHPGGVNAAFCGGSLRFITDQIEPFVYAQLMTSNSKKSDLQFNGVQEKDQPQPSDADY</sequence>
<keyword evidence="2" id="KW-1133">Transmembrane helix</keyword>
<dbReference type="EMBL" id="CP036263">
    <property type="protein sequence ID" value="QDS97470.1"/>
    <property type="molecule type" value="Genomic_DNA"/>
</dbReference>
<keyword evidence="2" id="KW-0472">Membrane</keyword>
<keyword evidence="2" id="KW-0812">Transmembrane</keyword>
<feature type="region of interest" description="Disordered" evidence="1">
    <location>
        <begin position="355"/>
        <end position="376"/>
    </location>
</feature>
<feature type="transmembrane region" description="Helical" evidence="2">
    <location>
        <begin position="21"/>
        <end position="43"/>
    </location>
</feature>
<protein>
    <recommendedName>
        <fullName evidence="3">DUF1559 domain-containing protein</fullName>
    </recommendedName>
</protein>
<dbReference type="NCBIfam" id="TIGR02532">
    <property type="entry name" value="IV_pilin_GFxxxE"/>
    <property type="match status" value="1"/>
</dbReference>
<proteinExistence type="predicted"/>
<name>A0A517MRF6_9BACT</name>
<dbReference type="InterPro" id="IPR011453">
    <property type="entry name" value="DUF1559"/>
</dbReference>
<dbReference type="OrthoDB" id="269098at2"/>
<dbReference type="InterPro" id="IPR045584">
    <property type="entry name" value="Pilin-like"/>
</dbReference>
<dbReference type="Proteomes" id="UP000319852">
    <property type="component" value="Chromosome"/>
</dbReference>
<dbReference type="RefSeq" id="WP_145063908.1">
    <property type="nucleotide sequence ID" value="NZ_CP036263.1"/>
</dbReference>
<gene>
    <name evidence="4" type="ORF">HG15A2_07310</name>
</gene>
<evidence type="ECO:0000259" key="3">
    <source>
        <dbReference type="Pfam" id="PF07596"/>
    </source>
</evidence>
<dbReference type="AlphaFoldDB" id="A0A517MRF6"/>